<evidence type="ECO:0000256" key="1">
    <source>
        <dbReference type="SAM" id="MobiDB-lite"/>
    </source>
</evidence>
<feature type="transmembrane region" description="Helical" evidence="2">
    <location>
        <begin position="21"/>
        <end position="50"/>
    </location>
</feature>
<reference evidence="3 4" key="1">
    <citation type="submission" date="2017-02" db="EMBL/GenBank/DDBJ databases">
        <title>Complete genome sequences of Mycobacterium kansasii strains isolated from rhesus macaques.</title>
        <authorList>
            <person name="Panda A."/>
            <person name="Nagaraj S."/>
            <person name="Zhao X."/>
            <person name="Tettelin H."/>
            <person name="Detolla L.J."/>
        </authorList>
    </citation>
    <scope>NUCLEOTIDE SEQUENCE [LARGE SCALE GENOMIC DNA]</scope>
    <source>
        <strain evidence="3 4">11-3469</strain>
    </source>
</reference>
<evidence type="ECO:0000313" key="4">
    <source>
        <dbReference type="Proteomes" id="UP000188532"/>
    </source>
</evidence>
<dbReference type="AlphaFoldDB" id="A0A1V3WSE1"/>
<feature type="region of interest" description="Disordered" evidence="1">
    <location>
        <begin position="136"/>
        <end position="170"/>
    </location>
</feature>
<dbReference type="Proteomes" id="UP000188532">
    <property type="component" value="Unassembled WGS sequence"/>
</dbReference>
<sequence>MERHPPPGADRLNRFRSPLRGPWLTSVFGLVLLVTLPIVVITGLLSYIAYAPQLGQAIPDDVGWLRLPVFAWPTHPSWLYRLTQGVHVGLGLLIIPVVLAKLWSVIPKLFVWPPARSIAQLLERVSLLMLVGGGCSRSSPGCSTSSTTTSSGSASTPGTISGRGFSSPAS</sequence>
<protein>
    <submittedName>
        <fullName evidence="3">Putative transmembrane protein</fullName>
    </submittedName>
</protein>
<dbReference type="EMBL" id="MVBN01000007">
    <property type="protein sequence ID" value="OOK69883.1"/>
    <property type="molecule type" value="Genomic_DNA"/>
</dbReference>
<proteinExistence type="predicted"/>
<keyword evidence="2" id="KW-0472">Membrane</keyword>
<name>A0A1V3WSE1_MYCKA</name>
<evidence type="ECO:0000256" key="2">
    <source>
        <dbReference type="SAM" id="Phobius"/>
    </source>
</evidence>
<organism evidence="3 4">
    <name type="scientific">Mycobacterium kansasii</name>
    <dbReference type="NCBI Taxonomy" id="1768"/>
    <lineage>
        <taxon>Bacteria</taxon>
        <taxon>Bacillati</taxon>
        <taxon>Actinomycetota</taxon>
        <taxon>Actinomycetes</taxon>
        <taxon>Mycobacteriales</taxon>
        <taxon>Mycobacteriaceae</taxon>
        <taxon>Mycobacterium</taxon>
    </lineage>
</organism>
<feature type="compositionally biased region" description="Low complexity" evidence="1">
    <location>
        <begin position="136"/>
        <end position="162"/>
    </location>
</feature>
<keyword evidence="2 3" id="KW-0812">Transmembrane</keyword>
<keyword evidence="2" id="KW-1133">Transmembrane helix</keyword>
<dbReference type="STRING" id="1768.B1T50_16645"/>
<feature type="transmembrane region" description="Helical" evidence="2">
    <location>
        <begin position="86"/>
        <end position="106"/>
    </location>
</feature>
<gene>
    <name evidence="3" type="ORF">BZL29_6015</name>
</gene>
<comment type="caution">
    <text evidence="3">The sequence shown here is derived from an EMBL/GenBank/DDBJ whole genome shotgun (WGS) entry which is preliminary data.</text>
</comment>
<evidence type="ECO:0000313" key="3">
    <source>
        <dbReference type="EMBL" id="OOK69883.1"/>
    </source>
</evidence>
<accession>A0A1V3WSE1</accession>